<dbReference type="GO" id="GO:0032153">
    <property type="term" value="C:cell division site"/>
    <property type="evidence" value="ECO:0007669"/>
    <property type="project" value="UniProtKB-UniRule"/>
</dbReference>
<dbReference type="GO" id="GO:0005886">
    <property type="term" value="C:plasma membrane"/>
    <property type="evidence" value="ECO:0007669"/>
    <property type="project" value="UniProtKB-SubCell"/>
</dbReference>
<dbReference type="Proteomes" id="UP000254720">
    <property type="component" value="Unassembled WGS sequence"/>
</dbReference>
<comment type="caution">
    <text evidence="10">The sequence shown here is derived from an EMBL/GenBank/DDBJ whole genome shotgun (WGS) entry which is preliminary data.</text>
</comment>
<evidence type="ECO:0000256" key="3">
    <source>
        <dbReference type="ARBA" id="ARBA00022618"/>
    </source>
</evidence>
<dbReference type="HAMAP" id="MF_00910">
    <property type="entry name" value="FtsL"/>
    <property type="match status" value="1"/>
</dbReference>
<dbReference type="RefSeq" id="WP_114834118.1">
    <property type="nucleotide sequence ID" value="NZ_LR699114.1"/>
</dbReference>
<dbReference type="OrthoDB" id="5298556at2"/>
<evidence type="ECO:0000256" key="5">
    <source>
        <dbReference type="ARBA" id="ARBA00022989"/>
    </source>
</evidence>
<evidence type="ECO:0000256" key="8">
    <source>
        <dbReference type="HAMAP-Rule" id="MF_00910"/>
    </source>
</evidence>
<keyword evidence="6 8" id="KW-0472">Membrane</keyword>
<dbReference type="EMBL" id="QQAX01000008">
    <property type="protein sequence ID" value="RDI44769.1"/>
    <property type="molecule type" value="Genomic_DNA"/>
</dbReference>
<comment type="subcellular location">
    <subcellularLocation>
        <location evidence="8">Cell inner membrane</location>
        <topology evidence="8">Single-pass type II membrane protein</topology>
    </subcellularLocation>
    <subcellularLocation>
        <location evidence="1">Cell membrane</location>
        <topology evidence="1">Single-pass type II membrane protein</topology>
    </subcellularLocation>
    <text evidence="8">Localizes to the division septum where it forms a ring structure.</text>
</comment>
<dbReference type="AlphaFoldDB" id="A0A370GN73"/>
<keyword evidence="3 8" id="KW-0132">Cell division</keyword>
<evidence type="ECO:0000256" key="9">
    <source>
        <dbReference type="NCBIfam" id="TIGR02209"/>
    </source>
</evidence>
<name>A0A370GN73_9COXI</name>
<dbReference type="NCBIfam" id="TIGR02209">
    <property type="entry name" value="ftsL_broad"/>
    <property type="match status" value="1"/>
</dbReference>
<comment type="similarity">
    <text evidence="8">Belongs to the FtsL family.</text>
</comment>
<keyword evidence="8" id="KW-0997">Cell inner membrane</keyword>
<keyword evidence="5 8" id="KW-1133">Transmembrane helix</keyword>
<keyword evidence="2 8" id="KW-1003">Cell membrane</keyword>
<evidence type="ECO:0000256" key="7">
    <source>
        <dbReference type="ARBA" id="ARBA00023306"/>
    </source>
</evidence>
<accession>A0A370GN73</accession>
<keyword evidence="7 8" id="KW-0131">Cell cycle</keyword>
<comment type="subunit">
    <text evidence="8">Part of a complex composed of FtsB, FtsL and FtsQ.</text>
</comment>
<dbReference type="PANTHER" id="PTHR37479:SF1">
    <property type="entry name" value="CELL DIVISION PROTEIN FTSL"/>
    <property type="match status" value="1"/>
</dbReference>
<feature type="transmembrane region" description="Helical" evidence="8">
    <location>
        <begin position="28"/>
        <end position="47"/>
    </location>
</feature>
<evidence type="ECO:0000313" key="11">
    <source>
        <dbReference type="Proteomes" id="UP000254720"/>
    </source>
</evidence>
<keyword evidence="11" id="KW-1185">Reference proteome</keyword>
<proteinExistence type="inferred from homology"/>
<comment type="function">
    <text evidence="8">Essential cell division protein. May link together the upstream cell division proteins, which are predominantly cytoplasmic, with the downstream cell division proteins, which are predominantly periplasmic.</text>
</comment>
<organism evidence="10 11">
    <name type="scientific">Aquicella lusitana</name>
    <dbReference type="NCBI Taxonomy" id="254246"/>
    <lineage>
        <taxon>Bacteria</taxon>
        <taxon>Pseudomonadati</taxon>
        <taxon>Pseudomonadota</taxon>
        <taxon>Gammaproteobacteria</taxon>
        <taxon>Legionellales</taxon>
        <taxon>Coxiellaceae</taxon>
        <taxon>Aquicella</taxon>
    </lineage>
</organism>
<dbReference type="PANTHER" id="PTHR37479">
    <property type="entry name" value="CELL DIVISION PROTEIN FTSL"/>
    <property type="match status" value="1"/>
</dbReference>
<sequence>MNAAARLVHQGALTRHLVFTYLLTRRQIAMLMLTLAVLMSALSMIYVTHTTREMYASYQHNLAEQNRLHVQRGQLLLERSTWMMQARIQKMAEEKLGMVIPDHHSVQIISE</sequence>
<evidence type="ECO:0000256" key="6">
    <source>
        <dbReference type="ARBA" id="ARBA00023136"/>
    </source>
</evidence>
<evidence type="ECO:0000256" key="4">
    <source>
        <dbReference type="ARBA" id="ARBA00022692"/>
    </source>
</evidence>
<evidence type="ECO:0000256" key="2">
    <source>
        <dbReference type="ARBA" id="ARBA00022475"/>
    </source>
</evidence>
<protein>
    <recommendedName>
        <fullName evidence="8 9">Cell division protein FtsL</fullName>
    </recommendedName>
</protein>
<gene>
    <name evidence="8" type="primary">ftsL</name>
    <name evidence="10" type="ORF">C8D86_10821</name>
</gene>
<keyword evidence="4 8" id="KW-0812">Transmembrane</keyword>
<reference evidence="10 11" key="1">
    <citation type="submission" date="2018-07" db="EMBL/GenBank/DDBJ databases">
        <title>Genomic Encyclopedia of Type Strains, Phase IV (KMG-IV): sequencing the most valuable type-strain genomes for metagenomic binning, comparative biology and taxonomic classification.</title>
        <authorList>
            <person name="Goeker M."/>
        </authorList>
    </citation>
    <scope>NUCLEOTIDE SEQUENCE [LARGE SCALE GENOMIC DNA]</scope>
    <source>
        <strain evidence="10 11">DSM 16500</strain>
    </source>
</reference>
<dbReference type="GO" id="GO:0043093">
    <property type="term" value="P:FtsZ-dependent cytokinesis"/>
    <property type="evidence" value="ECO:0007669"/>
    <property type="project" value="UniProtKB-UniRule"/>
</dbReference>
<dbReference type="InterPro" id="IPR011922">
    <property type="entry name" value="Cell_div_FtsL"/>
</dbReference>
<dbReference type="Pfam" id="PF04999">
    <property type="entry name" value="FtsL"/>
    <property type="match status" value="1"/>
</dbReference>
<evidence type="ECO:0000313" key="10">
    <source>
        <dbReference type="EMBL" id="RDI44769.1"/>
    </source>
</evidence>
<evidence type="ECO:0000256" key="1">
    <source>
        <dbReference type="ARBA" id="ARBA00004401"/>
    </source>
</evidence>